<dbReference type="AlphaFoldDB" id="A0A9P4KDT3"/>
<feature type="transmembrane region" description="Helical" evidence="1">
    <location>
        <begin position="45"/>
        <end position="68"/>
    </location>
</feature>
<protein>
    <submittedName>
        <fullName evidence="2">Uncharacterized protein</fullName>
    </submittedName>
</protein>
<keyword evidence="1" id="KW-0472">Membrane</keyword>
<name>A0A9P4KDT3_9PLEO</name>
<dbReference type="EMBL" id="ML986599">
    <property type="protein sequence ID" value="KAF2266316.1"/>
    <property type="molecule type" value="Genomic_DNA"/>
</dbReference>
<reference evidence="3" key="1">
    <citation type="journal article" date="2020" name="Stud. Mycol.">
        <title>101 Dothideomycetes genomes: A test case for predicting lifestyles and emergence of pathogens.</title>
        <authorList>
            <person name="Haridas S."/>
            <person name="Albert R."/>
            <person name="Binder M."/>
            <person name="Bloem J."/>
            <person name="LaButti K."/>
            <person name="Salamov A."/>
            <person name="Andreopoulos B."/>
            <person name="Baker S."/>
            <person name="Barry K."/>
            <person name="Bills G."/>
            <person name="Bluhm B."/>
            <person name="Cannon C."/>
            <person name="Castanera R."/>
            <person name="Culley D."/>
            <person name="Daum C."/>
            <person name="Ezra D."/>
            <person name="Gonzalez J."/>
            <person name="Henrissat B."/>
            <person name="Kuo A."/>
            <person name="Liang C."/>
            <person name="Lipzen A."/>
            <person name="Lutzoni F."/>
            <person name="Magnuson J."/>
            <person name="Mondo S."/>
            <person name="Nolan M."/>
            <person name="Ohm R."/>
            <person name="Pangilinan J."/>
            <person name="Park H.-J."/>
            <person name="Ramirez L."/>
            <person name="Alfaro M."/>
            <person name="Sun H."/>
            <person name="Tritt A."/>
            <person name="Yoshinaga Y."/>
            <person name="Zwiers L.-H."/>
            <person name="Turgeon B."/>
            <person name="Goodwin S."/>
            <person name="Spatafora J."/>
            <person name="Crous P."/>
            <person name="Grigoriev I."/>
        </authorList>
    </citation>
    <scope>NUCLEOTIDE SEQUENCE [LARGE SCALE GENOMIC DNA]</scope>
    <source>
        <strain evidence="3">CBS 304.66</strain>
    </source>
</reference>
<comment type="caution">
    <text evidence="2">The sequence shown here is derived from an EMBL/GenBank/DDBJ whole genome shotgun (WGS) entry which is preliminary data.</text>
</comment>
<evidence type="ECO:0000313" key="2">
    <source>
        <dbReference type="EMBL" id="KAF2266316.1"/>
    </source>
</evidence>
<evidence type="ECO:0000313" key="3">
    <source>
        <dbReference type="Proteomes" id="UP000800093"/>
    </source>
</evidence>
<gene>
    <name evidence="2" type="ORF">CC78DRAFT_154121</name>
</gene>
<proteinExistence type="predicted"/>
<keyword evidence="3" id="KW-1185">Reference proteome</keyword>
<organism evidence="2 3">
    <name type="scientific">Lojkania enalia</name>
    <dbReference type="NCBI Taxonomy" id="147567"/>
    <lineage>
        <taxon>Eukaryota</taxon>
        <taxon>Fungi</taxon>
        <taxon>Dikarya</taxon>
        <taxon>Ascomycota</taxon>
        <taxon>Pezizomycotina</taxon>
        <taxon>Dothideomycetes</taxon>
        <taxon>Pleosporomycetidae</taxon>
        <taxon>Pleosporales</taxon>
        <taxon>Pleosporales incertae sedis</taxon>
        <taxon>Lojkania</taxon>
    </lineage>
</organism>
<keyword evidence="1" id="KW-0812">Transmembrane</keyword>
<evidence type="ECO:0000256" key="1">
    <source>
        <dbReference type="SAM" id="Phobius"/>
    </source>
</evidence>
<feature type="transmembrane region" description="Helical" evidence="1">
    <location>
        <begin position="20"/>
        <end position="39"/>
    </location>
</feature>
<accession>A0A9P4KDT3</accession>
<dbReference type="Proteomes" id="UP000800093">
    <property type="component" value="Unassembled WGS sequence"/>
</dbReference>
<sequence>MPRRNGAEAAISPGTVSKIAVVCAVSFIIGGLLALLAAIKYSLLYVQSILLFFATILYILNLIHVACWPGRHHIFNPSFLPI</sequence>
<keyword evidence="1" id="KW-1133">Transmembrane helix</keyword>